<evidence type="ECO:0000256" key="1">
    <source>
        <dbReference type="ARBA" id="ARBA00004651"/>
    </source>
</evidence>
<evidence type="ECO:0000256" key="3">
    <source>
        <dbReference type="ARBA" id="ARBA00022448"/>
    </source>
</evidence>
<feature type="transmembrane region" description="Helical" evidence="8">
    <location>
        <begin position="91"/>
        <end position="112"/>
    </location>
</feature>
<sequence>MQGKPHLTRPLLLGSGLLVLAVLASLAFGAEALSAQQVWHALVAPSGTDADVIVRDLRLPRTELGLLVGASLGVAGALMQTLTRNPLAEPGLFGVSAGAALAVVVGIRLGLAGTVASSVWWALLGAVLATALIFVAASRLGRAGLAPVTLAVLGVAVSAGLAAITSAFVLLDTRTLDGYRFWAVGSLSGRGDGVAGQVLPFLAVGAVLTVLAARDLDHFVLGDDLARGLGVSLTRLRLLGVVAIGVLTAAGVAACGPIAFVGLLTAHAGRVLVGSRHLLLLPLCALLGASALLLADVAGRLVTGNGELQAGVVLGLVGGPLFVALIARRRIAL</sequence>
<dbReference type="OrthoDB" id="9782305at2"/>
<proteinExistence type="inferred from homology"/>
<keyword evidence="3" id="KW-0813">Transport</keyword>
<feature type="transmembrane region" description="Helical" evidence="8">
    <location>
        <begin position="148"/>
        <end position="171"/>
    </location>
</feature>
<keyword evidence="5 8" id="KW-0812">Transmembrane</keyword>
<evidence type="ECO:0000256" key="7">
    <source>
        <dbReference type="ARBA" id="ARBA00023136"/>
    </source>
</evidence>
<feature type="transmembrane region" description="Helical" evidence="8">
    <location>
        <begin position="278"/>
        <end position="302"/>
    </location>
</feature>
<dbReference type="GO" id="GO:0033214">
    <property type="term" value="P:siderophore-iron import into cell"/>
    <property type="evidence" value="ECO:0007669"/>
    <property type="project" value="TreeGrafter"/>
</dbReference>
<keyword evidence="6 8" id="KW-1133">Transmembrane helix</keyword>
<dbReference type="RefSeq" id="WP_106296727.1">
    <property type="nucleotide sequence ID" value="NZ_PVTI01000005.1"/>
</dbReference>
<dbReference type="CDD" id="cd06550">
    <property type="entry name" value="TM_ABC_iron-siderophores_like"/>
    <property type="match status" value="1"/>
</dbReference>
<keyword evidence="4" id="KW-1003">Cell membrane</keyword>
<protein>
    <submittedName>
        <fullName evidence="9">Iron complex transport system permease protein</fullName>
    </submittedName>
</protein>
<dbReference type="InterPro" id="IPR037294">
    <property type="entry name" value="ABC_BtuC-like"/>
</dbReference>
<dbReference type="SUPFAM" id="SSF81345">
    <property type="entry name" value="ABC transporter involved in vitamin B12 uptake, BtuC"/>
    <property type="match status" value="1"/>
</dbReference>
<evidence type="ECO:0000256" key="4">
    <source>
        <dbReference type="ARBA" id="ARBA00022475"/>
    </source>
</evidence>
<dbReference type="InterPro" id="IPR000522">
    <property type="entry name" value="ABC_transptr_permease_BtuC"/>
</dbReference>
<dbReference type="PANTHER" id="PTHR30472">
    <property type="entry name" value="FERRIC ENTEROBACTIN TRANSPORT SYSTEM PERMEASE PROTEIN"/>
    <property type="match status" value="1"/>
</dbReference>
<accession>A0A2T0UU76</accession>
<gene>
    <name evidence="9" type="ORF">BCF74_1059</name>
</gene>
<name>A0A2T0UU76_9MICO</name>
<comment type="similarity">
    <text evidence="2">Belongs to the binding-protein-dependent transport system permease family. FecCD subfamily.</text>
</comment>
<comment type="subcellular location">
    <subcellularLocation>
        <location evidence="1">Cell membrane</location>
        <topology evidence="1">Multi-pass membrane protein</topology>
    </subcellularLocation>
</comment>
<evidence type="ECO:0000313" key="10">
    <source>
        <dbReference type="Proteomes" id="UP000237822"/>
    </source>
</evidence>
<comment type="caution">
    <text evidence="9">The sequence shown here is derived from an EMBL/GenBank/DDBJ whole genome shotgun (WGS) entry which is preliminary data.</text>
</comment>
<evidence type="ECO:0000313" key="9">
    <source>
        <dbReference type="EMBL" id="PRY61454.1"/>
    </source>
</evidence>
<evidence type="ECO:0000256" key="5">
    <source>
        <dbReference type="ARBA" id="ARBA00022692"/>
    </source>
</evidence>
<feature type="transmembrane region" description="Helical" evidence="8">
    <location>
        <begin position="238"/>
        <end position="266"/>
    </location>
</feature>
<evidence type="ECO:0000256" key="2">
    <source>
        <dbReference type="ARBA" id="ARBA00007935"/>
    </source>
</evidence>
<feature type="transmembrane region" description="Helical" evidence="8">
    <location>
        <begin position="64"/>
        <end position="82"/>
    </location>
</feature>
<reference evidence="9 10" key="1">
    <citation type="submission" date="2018-03" db="EMBL/GenBank/DDBJ databases">
        <title>Genomic Encyclopedia of Archaeal and Bacterial Type Strains, Phase II (KMG-II): from individual species to whole genera.</title>
        <authorList>
            <person name="Goeker M."/>
        </authorList>
    </citation>
    <scope>NUCLEOTIDE SEQUENCE [LARGE SCALE GENOMIC DNA]</scope>
    <source>
        <strain evidence="9 10">ATCC BAA-1496</strain>
    </source>
</reference>
<evidence type="ECO:0000256" key="8">
    <source>
        <dbReference type="SAM" id="Phobius"/>
    </source>
</evidence>
<dbReference type="PANTHER" id="PTHR30472:SF1">
    <property type="entry name" value="FE(3+) DICITRATE TRANSPORT SYSTEM PERMEASE PROTEIN FECC-RELATED"/>
    <property type="match status" value="1"/>
</dbReference>
<organism evidence="9 10">
    <name type="scientific">Knoellia remsis</name>
    <dbReference type="NCBI Taxonomy" id="407159"/>
    <lineage>
        <taxon>Bacteria</taxon>
        <taxon>Bacillati</taxon>
        <taxon>Actinomycetota</taxon>
        <taxon>Actinomycetes</taxon>
        <taxon>Micrococcales</taxon>
        <taxon>Intrasporangiaceae</taxon>
        <taxon>Knoellia</taxon>
    </lineage>
</organism>
<feature type="transmembrane region" description="Helical" evidence="8">
    <location>
        <begin position="308"/>
        <end position="327"/>
    </location>
</feature>
<dbReference type="AlphaFoldDB" id="A0A2T0UU76"/>
<feature type="transmembrane region" description="Helical" evidence="8">
    <location>
        <begin position="118"/>
        <end position="136"/>
    </location>
</feature>
<keyword evidence="10" id="KW-1185">Reference proteome</keyword>
<dbReference type="GO" id="GO:0005886">
    <property type="term" value="C:plasma membrane"/>
    <property type="evidence" value="ECO:0007669"/>
    <property type="project" value="UniProtKB-SubCell"/>
</dbReference>
<evidence type="ECO:0000256" key="6">
    <source>
        <dbReference type="ARBA" id="ARBA00022989"/>
    </source>
</evidence>
<dbReference type="Proteomes" id="UP000237822">
    <property type="component" value="Unassembled WGS sequence"/>
</dbReference>
<dbReference type="Pfam" id="PF01032">
    <property type="entry name" value="FecCD"/>
    <property type="match status" value="1"/>
</dbReference>
<dbReference type="GO" id="GO:0022857">
    <property type="term" value="F:transmembrane transporter activity"/>
    <property type="evidence" value="ECO:0007669"/>
    <property type="project" value="InterPro"/>
</dbReference>
<dbReference type="EMBL" id="PVTI01000005">
    <property type="protein sequence ID" value="PRY61454.1"/>
    <property type="molecule type" value="Genomic_DNA"/>
</dbReference>
<dbReference type="Gene3D" id="1.10.3470.10">
    <property type="entry name" value="ABC transporter involved in vitamin B12 uptake, BtuC"/>
    <property type="match status" value="1"/>
</dbReference>
<keyword evidence="7 8" id="KW-0472">Membrane</keyword>